<keyword evidence="3" id="KW-1185">Reference proteome</keyword>
<evidence type="ECO:0000313" key="3">
    <source>
        <dbReference type="Proteomes" id="UP000193685"/>
    </source>
</evidence>
<gene>
    <name evidence="2" type="ORF">BCR37DRAFT_376215</name>
</gene>
<dbReference type="OrthoDB" id="74764at2759"/>
<dbReference type="RefSeq" id="XP_040727778.1">
    <property type="nucleotide sequence ID" value="XM_040868559.1"/>
</dbReference>
<dbReference type="PANTHER" id="PTHR43662">
    <property type="match status" value="1"/>
</dbReference>
<reference evidence="2 3" key="1">
    <citation type="submission" date="2016-07" db="EMBL/GenBank/DDBJ databases">
        <title>Pervasive Adenine N6-methylation of Active Genes in Fungi.</title>
        <authorList>
            <consortium name="DOE Joint Genome Institute"/>
            <person name="Mondo S.J."/>
            <person name="Dannebaum R.O."/>
            <person name="Kuo R.C."/>
            <person name="Labutti K."/>
            <person name="Haridas S."/>
            <person name="Kuo A."/>
            <person name="Salamov A."/>
            <person name="Ahrendt S.R."/>
            <person name="Lipzen A."/>
            <person name="Sullivan W."/>
            <person name="Andreopoulos W.B."/>
            <person name="Clum A."/>
            <person name="Lindquist E."/>
            <person name="Daum C."/>
            <person name="Ramamoorthy G.K."/>
            <person name="Gryganskyi A."/>
            <person name="Culley D."/>
            <person name="Magnuson J.K."/>
            <person name="James T.Y."/>
            <person name="O'Malley M.A."/>
            <person name="Stajich J.E."/>
            <person name="Spatafora J.W."/>
            <person name="Visel A."/>
            <person name="Grigoriev I.V."/>
        </authorList>
    </citation>
    <scope>NUCLEOTIDE SEQUENCE [LARGE SCALE GENOMIC DNA]</scope>
    <source>
        <strain evidence="2 3">12-1054</strain>
    </source>
</reference>
<evidence type="ECO:0000259" key="1">
    <source>
        <dbReference type="Pfam" id="PF09362"/>
    </source>
</evidence>
<dbReference type="Pfam" id="PF09362">
    <property type="entry name" value="DUF1996"/>
    <property type="match status" value="1"/>
</dbReference>
<dbReference type="GeneID" id="63785158"/>
<feature type="domain" description="DUF1996" evidence="1">
    <location>
        <begin position="41"/>
        <end position="264"/>
    </location>
</feature>
<evidence type="ECO:0000313" key="2">
    <source>
        <dbReference type="EMBL" id="ORY86922.1"/>
    </source>
</evidence>
<dbReference type="PANTHER" id="PTHR43662:SF3">
    <property type="entry name" value="DOMAIN PROTEIN, PUTATIVE (AFU_ORTHOLOGUE AFUA_6G11970)-RELATED"/>
    <property type="match status" value="1"/>
</dbReference>
<dbReference type="EMBL" id="MCFI01000002">
    <property type="protein sequence ID" value="ORY86922.1"/>
    <property type="molecule type" value="Genomic_DNA"/>
</dbReference>
<organism evidence="2 3">
    <name type="scientific">Protomyces lactucae-debilis</name>
    <dbReference type="NCBI Taxonomy" id="2754530"/>
    <lineage>
        <taxon>Eukaryota</taxon>
        <taxon>Fungi</taxon>
        <taxon>Dikarya</taxon>
        <taxon>Ascomycota</taxon>
        <taxon>Taphrinomycotina</taxon>
        <taxon>Taphrinomycetes</taxon>
        <taxon>Taphrinales</taxon>
        <taxon>Protomycetaceae</taxon>
        <taxon>Protomyces</taxon>
    </lineage>
</organism>
<accession>A0A1Y2FSD5</accession>
<sequence>MVQLKRLQHGANLFALISLFSNTDAFWRMPCGQSFVTARMDPVVNPGQIASHVHAINGASNVDYTVTFDQLRASQCTTCAVQEDKSLYWTPQLYYVSQDGQYSAVGSSGLTVYYLQRGSQPVKAMPEGLRLVAGDSSRRSFDSSDVAQRAIGFSCIGGNGYNKDLRQITNCANGLRAEIFFPNCWDGVNLDSADHKSHVVYSGNDGNGRCPDSHPVKLVSIFFEQLWSVDPFKGRWWNGTTPPFVLANGDPTGFGLHADVISGWDKDFLQSAVDQCNNNSGRIEDCPLFNIQRDISSKCSSKTPGMQKFTLKTDENIYGPRATLPGCNSIQYGPEAAKPGVCLADGTTPSLLIAQPKPVGFSAASSSPANVVGAAQNLAAVKGDTVLSTPAASNPTGVPLAQNNAAPIAPSVAPIASIKDLFVAAPPGGVVTVNAPVSTMIQSQVNIISTVIMGVPTTLATTVYITVTLGDPALSTPVANVAALSAGNVAALPVLASPTGAPQTIGSIGADGRSTMIVRTTVTVRDTSSVNIASLASEAIEKARATAAGGAPANFDAVAASLANPAGVWTTLTRTEIETATITVQGQTVATQVTYVQLYVLPMTAASLLPASQEIAVETVVATIPATKTQTLFQTVMQTMTLPGGPSNGTSFTSM</sequence>
<dbReference type="AlphaFoldDB" id="A0A1Y2FSD5"/>
<name>A0A1Y2FSD5_PROLT</name>
<proteinExistence type="predicted"/>
<protein>
    <recommendedName>
        <fullName evidence="1">DUF1996 domain-containing protein</fullName>
    </recommendedName>
</protein>
<comment type="caution">
    <text evidence="2">The sequence shown here is derived from an EMBL/GenBank/DDBJ whole genome shotgun (WGS) entry which is preliminary data.</text>
</comment>
<dbReference type="Proteomes" id="UP000193685">
    <property type="component" value="Unassembled WGS sequence"/>
</dbReference>
<dbReference type="STRING" id="56484.A0A1Y2FSD5"/>
<dbReference type="InterPro" id="IPR018535">
    <property type="entry name" value="DUF1996"/>
</dbReference>